<feature type="domain" description="Cytochrome C Planctomycete-type" evidence="2">
    <location>
        <begin position="181"/>
        <end position="240"/>
    </location>
</feature>
<organism evidence="3 4">
    <name type="scientific">Runella defluvii</name>
    <dbReference type="NCBI Taxonomy" id="370973"/>
    <lineage>
        <taxon>Bacteria</taxon>
        <taxon>Pseudomonadati</taxon>
        <taxon>Bacteroidota</taxon>
        <taxon>Cytophagia</taxon>
        <taxon>Cytophagales</taxon>
        <taxon>Spirosomataceae</taxon>
        <taxon>Runella</taxon>
    </lineage>
</organism>
<dbReference type="PANTHER" id="PTHR35889">
    <property type="entry name" value="CYCLOINULO-OLIGOSACCHARIDE FRUCTANOTRANSFERASE-RELATED"/>
    <property type="match status" value="1"/>
</dbReference>
<dbReference type="Gene3D" id="3.80.10.10">
    <property type="entry name" value="Ribonuclease Inhibitor"/>
    <property type="match status" value="1"/>
</dbReference>
<dbReference type="EMBL" id="JACIBY010000001">
    <property type="protein sequence ID" value="MBB3836047.1"/>
    <property type="molecule type" value="Genomic_DNA"/>
</dbReference>
<feature type="transmembrane region" description="Helical" evidence="1">
    <location>
        <begin position="101"/>
        <end position="119"/>
    </location>
</feature>
<dbReference type="InterPro" id="IPR036909">
    <property type="entry name" value="Cyt_c-like_dom_sf"/>
</dbReference>
<dbReference type="GO" id="GO:0009055">
    <property type="term" value="F:electron transfer activity"/>
    <property type="evidence" value="ECO:0007669"/>
    <property type="project" value="InterPro"/>
</dbReference>
<evidence type="ECO:0000313" key="3">
    <source>
        <dbReference type="EMBL" id="MBB3836047.1"/>
    </source>
</evidence>
<dbReference type="AlphaFoldDB" id="A0A7W5ZEX7"/>
<dbReference type="SUPFAM" id="SSF46626">
    <property type="entry name" value="Cytochrome c"/>
    <property type="match status" value="1"/>
</dbReference>
<keyword evidence="4" id="KW-1185">Reference proteome</keyword>
<dbReference type="PANTHER" id="PTHR35889:SF3">
    <property type="entry name" value="F-BOX DOMAIN-CONTAINING PROTEIN"/>
    <property type="match status" value="1"/>
</dbReference>
<feature type="transmembrane region" description="Helical" evidence="1">
    <location>
        <begin position="78"/>
        <end position="96"/>
    </location>
</feature>
<accession>A0A7W5ZEX7</accession>
<evidence type="ECO:0000313" key="4">
    <source>
        <dbReference type="Proteomes" id="UP000541352"/>
    </source>
</evidence>
<keyword evidence="1" id="KW-1133">Transmembrane helix</keyword>
<gene>
    <name evidence="3" type="ORF">FHS57_000029</name>
</gene>
<dbReference type="Pfam" id="PF07635">
    <property type="entry name" value="PSCyt1"/>
    <property type="match status" value="1"/>
</dbReference>
<feature type="transmembrane region" description="Helical" evidence="1">
    <location>
        <begin position="44"/>
        <end position="66"/>
    </location>
</feature>
<protein>
    <submittedName>
        <fullName evidence="3">Mono/diheme cytochrome c family protein</fullName>
    </submittedName>
</protein>
<dbReference type="RefSeq" id="WP_229601226.1">
    <property type="nucleotide sequence ID" value="NZ_JACIBY010000001.1"/>
</dbReference>
<evidence type="ECO:0000256" key="1">
    <source>
        <dbReference type="SAM" id="Phobius"/>
    </source>
</evidence>
<dbReference type="Proteomes" id="UP000541352">
    <property type="component" value="Unassembled WGS sequence"/>
</dbReference>
<evidence type="ECO:0000259" key="2">
    <source>
        <dbReference type="Pfam" id="PF07635"/>
    </source>
</evidence>
<dbReference type="SUPFAM" id="SSF52047">
    <property type="entry name" value="RNI-like"/>
    <property type="match status" value="1"/>
</dbReference>
<proteinExistence type="predicted"/>
<dbReference type="InterPro" id="IPR011429">
    <property type="entry name" value="Cyt_c_Planctomycete-type"/>
</dbReference>
<comment type="caution">
    <text evidence="3">The sequence shown here is derived from an EMBL/GenBank/DDBJ whole genome shotgun (WGS) entry which is preliminary data.</text>
</comment>
<dbReference type="InterPro" id="IPR032675">
    <property type="entry name" value="LRR_dom_sf"/>
</dbReference>
<feature type="transmembrane region" description="Helical" evidence="1">
    <location>
        <begin position="12"/>
        <end position="32"/>
    </location>
</feature>
<sequence>MMTVAEYIGRFHPLLVHLPIGILLFGFALMLYQKVRKVDVTEAISLAWLAGAIAALLSCGAGWLLAQSGDYEAEAVQVHQWTGLATAALSFLTYAFAKYRWLLASLTVIVLTVAGHYGGNLTHGEGYLSFGNRPTEASDTTAVALVPEVVKQDSSVAANQPQVRRTFFYRDQVVPILEKNCYSCHSAKKKKGGLRLDTEAFIQKGGKNGGVLVAGNPQKSKLFSYLLLPHDDEMHMPPKGKRQLTSQEVAILHHWIAKGASFKEEVEVIQNQQLSEVEASAILPLTLPTLVVDSAIAPQKETSAFASVETSILAKPTEAPTASTVTYFQQQQVTLTPVQQGTGYVAANFVNVKAYQPSMLKELSRVQGQLVRLRLSNQPVRDEELKPLSALTNLNRLNLENTQITDAALAELKQLPKLEQLNLYGTAVTDEGIQQLATYPQLKVVYLWKTKVTPQGIGRLKRAKPTLKIEDGQQRFTLPDTNKTTKTQS</sequence>
<name>A0A7W5ZEX7_9BACT</name>
<keyword evidence="1" id="KW-0472">Membrane</keyword>
<keyword evidence="1" id="KW-0812">Transmembrane</keyword>
<dbReference type="GO" id="GO:0020037">
    <property type="term" value="F:heme binding"/>
    <property type="evidence" value="ECO:0007669"/>
    <property type="project" value="InterPro"/>
</dbReference>
<reference evidence="3 4" key="1">
    <citation type="submission" date="2020-08" db="EMBL/GenBank/DDBJ databases">
        <title>Genomic Encyclopedia of Type Strains, Phase IV (KMG-IV): sequencing the most valuable type-strain genomes for metagenomic binning, comparative biology and taxonomic classification.</title>
        <authorList>
            <person name="Goeker M."/>
        </authorList>
    </citation>
    <scope>NUCLEOTIDE SEQUENCE [LARGE SCALE GENOMIC DNA]</scope>
    <source>
        <strain evidence="3 4">DSM 17976</strain>
    </source>
</reference>